<accession>A0AAD6M4T3</accession>
<gene>
    <name evidence="1" type="ORF">NC653_027204</name>
</gene>
<proteinExistence type="predicted"/>
<dbReference type="AlphaFoldDB" id="A0AAD6M4T3"/>
<dbReference type="EMBL" id="JAQIZT010000011">
    <property type="protein sequence ID" value="KAJ6978956.1"/>
    <property type="molecule type" value="Genomic_DNA"/>
</dbReference>
<sequence>MRRLIVEDEDQTFQSVCHGRRSLMHSRSIHFQSHPSLTKMAGLPNSLLDHCYRTIFYVLFFSRINGMQSSLFNLTVLLTEIFLLIYL</sequence>
<evidence type="ECO:0000313" key="2">
    <source>
        <dbReference type="Proteomes" id="UP001164929"/>
    </source>
</evidence>
<comment type="caution">
    <text evidence="1">The sequence shown here is derived from an EMBL/GenBank/DDBJ whole genome shotgun (WGS) entry which is preliminary data.</text>
</comment>
<reference evidence="1" key="1">
    <citation type="journal article" date="2023" name="Mol. Ecol. Resour.">
        <title>Chromosome-level genome assembly of a triploid poplar Populus alba 'Berolinensis'.</title>
        <authorList>
            <person name="Chen S."/>
            <person name="Yu Y."/>
            <person name="Wang X."/>
            <person name="Wang S."/>
            <person name="Zhang T."/>
            <person name="Zhou Y."/>
            <person name="He R."/>
            <person name="Meng N."/>
            <person name="Wang Y."/>
            <person name="Liu W."/>
            <person name="Liu Z."/>
            <person name="Liu J."/>
            <person name="Guo Q."/>
            <person name="Huang H."/>
            <person name="Sederoff R.R."/>
            <person name="Wang G."/>
            <person name="Qu G."/>
            <person name="Chen S."/>
        </authorList>
    </citation>
    <scope>NUCLEOTIDE SEQUENCE</scope>
    <source>
        <strain evidence="1">SC-2020</strain>
    </source>
</reference>
<keyword evidence="2" id="KW-1185">Reference proteome</keyword>
<organism evidence="1 2">
    <name type="scientific">Populus alba x Populus x berolinensis</name>
    <dbReference type="NCBI Taxonomy" id="444605"/>
    <lineage>
        <taxon>Eukaryota</taxon>
        <taxon>Viridiplantae</taxon>
        <taxon>Streptophyta</taxon>
        <taxon>Embryophyta</taxon>
        <taxon>Tracheophyta</taxon>
        <taxon>Spermatophyta</taxon>
        <taxon>Magnoliopsida</taxon>
        <taxon>eudicotyledons</taxon>
        <taxon>Gunneridae</taxon>
        <taxon>Pentapetalae</taxon>
        <taxon>rosids</taxon>
        <taxon>fabids</taxon>
        <taxon>Malpighiales</taxon>
        <taxon>Salicaceae</taxon>
        <taxon>Saliceae</taxon>
        <taxon>Populus</taxon>
    </lineage>
</organism>
<protein>
    <submittedName>
        <fullName evidence="1">Uncharacterized protein</fullName>
    </submittedName>
</protein>
<evidence type="ECO:0000313" key="1">
    <source>
        <dbReference type="EMBL" id="KAJ6978956.1"/>
    </source>
</evidence>
<name>A0AAD6M4T3_9ROSI</name>
<dbReference type="Proteomes" id="UP001164929">
    <property type="component" value="Chromosome 11"/>
</dbReference>